<name>A0ABR5W6R0_9VIBR</name>
<evidence type="ECO:0000313" key="1">
    <source>
        <dbReference type="EMBL" id="KYN90902.1"/>
    </source>
</evidence>
<dbReference type="GeneID" id="95677229"/>
<accession>A0ABR5W6R0</accession>
<evidence type="ECO:0000313" key="2">
    <source>
        <dbReference type="Proteomes" id="UP000075609"/>
    </source>
</evidence>
<gene>
    <name evidence="1" type="ORF">ATY35_20505</name>
</gene>
<reference evidence="1 2" key="1">
    <citation type="submission" date="2015-12" db="EMBL/GenBank/DDBJ databases">
        <authorList>
            <person name="Tarr C.L."/>
            <person name="Gladney L.M."/>
        </authorList>
    </citation>
    <scope>NUCLEOTIDE SEQUENCE [LARGE SCALE GENOMIC DNA]</scope>
    <source>
        <strain evidence="1 2">1048-83</strain>
    </source>
</reference>
<keyword evidence="2" id="KW-1185">Reference proteome</keyword>
<comment type="caution">
    <text evidence="1">The sequence shown here is derived from an EMBL/GenBank/DDBJ whole genome shotgun (WGS) entry which is preliminary data.</text>
</comment>
<dbReference type="RefSeq" id="WP_061894907.1">
    <property type="nucleotide sequence ID" value="NZ_CAXYEW010000080.1"/>
</dbReference>
<sequence length="180" mass="20955">MSYEKNVVFSLDEDLLTTLINLSISLEKIQDGNHYFFKWAMISAHNAVQTAMCLCLMVVDSKLVRKKETYDKDYGDLDTIQWLYKKLLDPRFAIYIGSKTIDPNDFPIATIERLQQVRNTFIHQQPSHYFFTRIELVELIDFSTKLVKFLVSESERMALGSIKASIEQEISNVERQITNC</sequence>
<dbReference type="Proteomes" id="UP000075609">
    <property type="component" value="Unassembled WGS sequence"/>
</dbReference>
<evidence type="ECO:0008006" key="3">
    <source>
        <dbReference type="Google" id="ProtNLM"/>
    </source>
</evidence>
<proteinExistence type="predicted"/>
<protein>
    <recommendedName>
        <fullName evidence="3">pEK499-p136 HEPN domain-containing protein</fullName>
    </recommendedName>
</protein>
<organism evidence="1 2">
    <name type="scientific">Vibrio cidicii</name>
    <dbReference type="NCBI Taxonomy" id="1763883"/>
    <lineage>
        <taxon>Bacteria</taxon>
        <taxon>Pseudomonadati</taxon>
        <taxon>Pseudomonadota</taxon>
        <taxon>Gammaproteobacteria</taxon>
        <taxon>Vibrionales</taxon>
        <taxon>Vibrionaceae</taxon>
        <taxon>Vibrio</taxon>
    </lineage>
</organism>
<dbReference type="EMBL" id="LOBP01000004">
    <property type="protein sequence ID" value="KYN90902.1"/>
    <property type="molecule type" value="Genomic_DNA"/>
</dbReference>